<keyword evidence="9 19" id="KW-0808">Transferase</keyword>
<evidence type="ECO:0000256" key="19">
    <source>
        <dbReference type="HAMAP-Rule" id="MF_00719"/>
    </source>
</evidence>
<organism evidence="20 21">
    <name type="scientific">Okeania hirsuta</name>
    <dbReference type="NCBI Taxonomy" id="1458930"/>
    <lineage>
        <taxon>Bacteria</taxon>
        <taxon>Bacillati</taxon>
        <taxon>Cyanobacteriota</taxon>
        <taxon>Cyanophyceae</taxon>
        <taxon>Oscillatoriophycideae</taxon>
        <taxon>Oscillatoriales</taxon>
        <taxon>Microcoleaceae</taxon>
        <taxon>Okeania</taxon>
    </lineage>
</organism>
<sequence>MLLQVIRKTLTKLSAGIAFYTCLPIPHTWNLDFNGIARFAPLIGLIVGGILGVIDLGLQILGMPILTRSAVAIISGIILTGGLHLDGVMDTADGLAVPDQKRRLEVMSDSATGAFGAMAAIALLLLKITALTDLDSDRFLILMGVAGWGRWGQLVAIARYPYLKPTGKGAFHKEAKYSIWDFIQSLLLLVSLSGIQILLNPESWLVASGMAIGGIAIALLTGAWFNRCLGGHTGDTYGAVVEWTEALLLCLLVTLE</sequence>
<comment type="cofactor">
    <cofactor evidence="1 19">
        <name>Mg(2+)</name>
        <dbReference type="ChEBI" id="CHEBI:18420"/>
    </cofactor>
</comment>
<evidence type="ECO:0000256" key="5">
    <source>
        <dbReference type="ARBA" id="ARBA00013200"/>
    </source>
</evidence>
<keyword evidence="13 19" id="KW-0472">Membrane</keyword>
<dbReference type="PANTHER" id="PTHR34148:SF1">
    <property type="entry name" value="ADENOSYLCOBINAMIDE-GDP RIBAZOLETRANSFERASE"/>
    <property type="match status" value="1"/>
</dbReference>
<keyword evidence="12 19" id="KW-1133">Transmembrane helix</keyword>
<keyword evidence="11 19" id="KW-0460">Magnesium</keyword>
<evidence type="ECO:0000256" key="15">
    <source>
        <dbReference type="ARBA" id="ARBA00032605"/>
    </source>
</evidence>
<comment type="caution">
    <text evidence="20">The sequence shown here is derived from an EMBL/GenBank/DDBJ whole genome shotgun (WGS) entry which is preliminary data.</text>
</comment>
<feature type="transmembrane region" description="Helical" evidence="19">
    <location>
        <begin position="66"/>
        <end position="85"/>
    </location>
</feature>
<dbReference type="HAMAP" id="MF_00719">
    <property type="entry name" value="CobS"/>
    <property type="match status" value="1"/>
</dbReference>
<evidence type="ECO:0000256" key="17">
    <source>
        <dbReference type="ARBA" id="ARBA00048623"/>
    </source>
</evidence>
<feature type="transmembrane region" description="Helical" evidence="19">
    <location>
        <begin position="106"/>
        <end position="126"/>
    </location>
</feature>
<evidence type="ECO:0000256" key="12">
    <source>
        <dbReference type="ARBA" id="ARBA00022989"/>
    </source>
</evidence>
<feature type="transmembrane region" description="Helical" evidence="19">
    <location>
        <begin position="39"/>
        <end position="60"/>
    </location>
</feature>
<evidence type="ECO:0000256" key="7">
    <source>
        <dbReference type="ARBA" id="ARBA00022475"/>
    </source>
</evidence>
<evidence type="ECO:0000256" key="10">
    <source>
        <dbReference type="ARBA" id="ARBA00022692"/>
    </source>
</evidence>
<evidence type="ECO:0000256" key="4">
    <source>
        <dbReference type="ARBA" id="ARBA00010561"/>
    </source>
</evidence>
<evidence type="ECO:0000256" key="8">
    <source>
        <dbReference type="ARBA" id="ARBA00022573"/>
    </source>
</evidence>
<evidence type="ECO:0000256" key="11">
    <source>
        <dbReference type="ARBA" id="ARBA00022842"/>
    </source>
</evidence>
<keyword evidence="8 19" id="KW-0169">Cobalamin biosynthesis</keyword>
<feature type="transmembrane region" description="Helical" evidence="19">
    <location>
        <begin position="205"/>
        <end position="225"/>
    </location>
</feature>
<evidence type="ECO:0000256" key="9">
    <source>
        <dbReference type="ARBA" id="ARBA00022679"/>
    </source>
</evidence>
<keyword evidence="10 19" id="KW-0812">Transmembrane</keyword>
<evidence type="ECO:0000256" key="2">
    <source>
        <dbReference type="ARBA" id="ARBA00004651"/>
    </source>
</evidence>
<evidence type="ECO:0000256" key="18">
    <source>
        <dbReference type="ARBA" id="ARBA00049504"/>
    </source>
</evidence>
<dbReference type="GO" id="GO:0051073">
    <property type="term" value="F:adenosylcobinamide-GDP ribazoletransferase activity"/>
    <property type="evidence" value="ECO:0007669"/>
    <property type="project" value="UniProtKB-UniRule"/>
</dbReference>
<dbReference type="PANTHER" id="PTHR34148">
    <property type="entry name" value="ADENOSYLCOBINAMIDE-GDP RIBAZOLETRANSFERASE"/>
    <property type="match status" value="1"/>
</dbReference>
<comment type="similarity">
    <text evidence="4 19">Belongs to the CobS family.</text>
</comment>
<evidence type="ECO:0000256" key="14">
    <source>
        <dbReference type="ARBA" id="ARBA00025228"/>
    </source>
</evidence>
<dbReference type="UniPathway" id="UPA00148">
    <property type="reaction ID" value="UER00238"/>
</dbReference>
<gene>
    <name evidence="19" type="primary">cobS</name>
    <name evidence="20" type="ORF">D5R40_16640</name>
</gene>
<dbReference type="GO" id="GO:0005886">
    <property type="term" value="C:plasma membrane"/>
    <property type="evidence" value="ECO:0007669"/>
    <property type="project" value="UniProtKB-SubCell"/>
</dbReference>
<evidence type="ECO:0000256" key="6">
    <source>
        <dbReference type="ARBA" id="ARBA00015850"/>
    </source>
</evidence>
<accession>A0A3N6NWD2</accession>
<dbReference type="AlphaFoldDB" id="A0A3N6NWD2"/>
<feature type="transmembrane region" description="Helical" evidence="19">
    <location>
        <begin position="138"/>
        <end position="158"/>
    </location>
</feature>
<dbReference type="Pfam" id="PF02654">
    <property type="entry name" value="CobS"/>
    <property type="match status" value="1"/>
</dbReference>
<comment type="function">
    <text evidence="14 19">Joins adenosylcobinamide-GDP and alpha-ribazole to generate adenosylcobalamin (Ado-cobalamin). Also synthesizes adenosylcobalamin 5'-phosphate from adenosylcobinamide-GDP and alpha-ribazole 5'-phosphate.</text>
</comment>
<evidence type="ECO:0000313" key="20">
    <source>
        <dbReference type="EMBL" id="RQH39624.1"/>
    </source>
</evidence>
<dbReference type="GO" id="GO:0008818">
    <property type="term" value="F:cobalamin 5'-phosphate synthase activity"/>
    <property type="evidence" value="ECO:0007669"/>
    <property type="project" value="UniProtKB-UniRule"/>
</dbReference>
<evidence type="ECO:0000256" key="1">
    <source>
        <dbReference type="ARBA" id="ARBA00001946"/>
    </source>
</evidence>
<dbReference type="Proteomes" id="UP000269154">
    <property type="component" value="Unassembled WGS sequence"/>
</dbReference>
<dbReference type="EMBL" id="RCBY01000091">
    <property type="protein sequence ID" value="RQH39624.1"/>
    <property type="molecule type" value="Genomic_DNA"/>
</dbReference>
<dbReference type="NCBIfam" id="TIGR00317">
    <property type="entry name" value="cobS"/>
    <property type="match status" value="1"/>
</dbReference>
<keyword evidence="7 19" id="KW-1003">Cell membrane</keyword>
<evidence type="ECO:0000256" key="3">
    <source>
        <dbReference type="ARBA" id="ARBA00004663"/>
    </source>
</evidence>
<name>A0A3N6NWD2_9CYAN</name>
<proteinExistence type="inferred from homology"/>
<evidence type="ECO:0000256" key="16">
    <source>
        <dbReference type="ARBA" id="ARBA00032853"/>
    </source>
</evidence>
<feature type="transmembrane region" description="Helical" evidence="19">
    <location>
        <begin position="179"/>
        <end position="199"/>
    </location>
</feature>
<comment type="catalytic activity">
    <reaction evidence="18 19">
        <text>alpha-ribazole 5'-phosphate + adenosylcob(III)inamide-GDP = adenosylcob(III)alamin 5'-phosphate + GMP + H(+)</text>
        <dbReference type="Rhea" id="RHEA:23560"/>
        <dbReference type="ChEBI" id="CHEBI:15378"/>
        <dbReference type="ChEBI" id="CHEBI:57918"/>
        <dbReference type="ChEBI" id="CHEBI:58115"/>
        <dbReference type="ChEBI" id="CHEBI:60487"/>
        <dbReference type="ChEBI" id="CHEBI:60493"/>
        <dbReference type="EC" id="2.7.8.26"/>
    </reaction>
</comment>
<dbReference type="EC" id="2.7.8.26" evidence="5 19"/>
<dbReference type="InterPro" id="IPR003805">
    <property type="entry name" value="CobS"/>
</dbReference>
<reference evidence="20 21" key="1">
    <citation type="journal article" date="2018" name="ACS Chem. Biol.">
        <title>Ketoreductase domain dysfunction expands chemodiversity: malyngamide biosynthesis in the cyanobacterium Okeania hirsuta.</title>
        <authorList>
            <person name="Moss N.A."/>
            <person name="Leao T."/>
            <person name="Rankin M."/>
            <person name="McCullough T.M."/>
            <person name="Qu P."/>
            <person name="Korobeynikov A."/>
            <person name="Smith J.L."/>
            <person name="Gerwick L."/>
            <person name="Gerwick W.H."/>
        </authorList>
    </citation>
    <scope>NUCLEOTIDE SEQUENCE [LARGE SCALE GENOMIC DNA]</scope>
    <source>
        <strain evidence="20 21">PAB10Feb10-1</strain>
    </source>
</reference>
<comment type="subcellular location">
    <subcellularLocation>
        <location evidence="2 19">Cell membrane</location>
        <topology evidence="2 19">Multi-pass membrane protein</topology>
    </subcellularLocation>
</comment>
<protein>
    <recommendedName>
        <fullName evidence="6 19">Adenosylcobinamide-GDP ribazoletransferase</fullName>
        <ecNumber evidence="5 19">2.7.8.26</ecNumber>
    </recommendedName>
    <alternativeName>
        <fullName evidence="16 19">Cobalamin synthase</fullName>
    </alternativeName>
    <alternativeName>
        <fullName evidence="15 19">Cobalamin-5'-phosphate synthase</fullName>
    </alternativeName>
</protein>
<evidence type="ECO:0000256" key="13">
    <source>
        <dbReference type="ARBA" id="ARBA00023136"/>
    </source>
</evidence>
<keyword evidence="21" id="KW-1185">Reference proteome</keyword>
<dbReference type="OrthoDB" id="9794626at2"/>
<evidence type="ECO:0000313" key="21">
    <source>
        <dbReference type="Proteomes" id="UP000269154"/>
    </source>
</evidence>
<dbReference type="GO" id="GO:0009236">
    <property type="term" value="P:cobalamin biosynthetic process"/>
    <property type="evidence" value="ECO:0007669"/>
    <property type="project" value="UniProtKB-UniRule"/>
</dbReference>
<comment type="pathway">
    <text evidence="3 19">Cofactor biosynthesis; adenosylcobalamin biosynthesis; adenosylcobalamin from cob(II)yrinate a,c-diamide: step 7/7.</text>
</comment>
<comment type="catalytic activity">
    <reaction evidence="17 19">
        <text>alpha-ribazole + adenosylcob(III)inamide-GDP = adenosylcob(III)alamin + GMP + H(+)</text>
        <dbReference type="Rhea" id="RHEA:16049"/>
        <dbReference type="ChEBI" id="CHEBI:10329"/>
        <dbReference type="ChEBI" id="CHEBI:15378"/>
        <dbReference type="ChEBI" id="CHEBI:18408"/>
        <dbReference type="ChEBI" id="CHEBI:58115"/>
        <dbReference type="ChEBI" id="CHEBI:60487"/>
        <dbReference type="EC" id="2.7.8.26"/>
    </reaction>
</comment>